<dbReference type="Gene3D" id="1.25.40.20">
    <property type="entry name" value="Ankyrin repeat-containing domain"/>
    <property type="match status" value="1"/>
</dbReference>
<dbReference type="GO" id="GO:0005783">
    <property type="term" value="C:endoplasmic reticulum"/>
    <property type="evidence" value="ECO:0007669"/>
    <property type="project" value="TreeGrafter"/>
</dbReference>
<dbReference type="GO" id="GO:0071944">
    <property type="term" value="C:cell periphery"/>
    <property type="evidence" value="ECO:0007669"/>
    <property type="project" value="TreeGrafter"/>
</dbReference>
<proteinExistence type="predicted"/>
<dbReference type="InterPro" id="IPR036047">
    <property type="entry name" value="F-box-like_dom_sf"/>
</dbReference>
<dbReference type="AlphaFoldDB" id="A0A8J6CBN0"/>
<dbReference type="GO" id="GO:0046513">
    <property type="term" value="P:ceramide biosynthetic process"/>
    <property type="evidence" value="ECO:0007669"/>
    <property type="project" value="TreeGrafter"/>
</dbReference>
<comment type="caution">
    <text evidence="1">The sequence shown here is derived from an EMBL/GenBank/DDBJ whole genome shotgun (WGS) entry which is preliminary data.</text>
</comment>
<dbReference type="OMA" id="CEWDSSA"/>
<dbReference type="GO" id="GO:0004620">
    <property type="term" value="F:phospholipase activity"/>
    <property type="evidence" value="ECO:0007669"/>
    <property type="project" value="TreeGrafter"/>
</dbReference>
<evidence type="ECO:0000313" key="1">
    <source>
        <dbReference type="EMBL" id="KAG8468937.1"/>
    </source>
</evidence>
<evidence type="ECO:0000313" key="2">
    <source>
        <dbReference type="Proteomes" id="UP000751190"/>
    </source>
</evidence>
<sequence length="193" mass="20040">MSPAWGTPELVEALASYLPIQTVACFRLACKAFRDHCASRSAPRTPFLTDPHLARWAMQQPGFASGADVLALAAQAGNVEVLAALHALGVPFACSACAAAAKAGHIHALEWLRAEGCEWDSSATAEAAAGGQLHVLRWLVEHGCELDDGVCVETALAGGHPHVASWVRCVRTCALLDLIGRTLALASAAAPAA</sequence>
<name>A0A8J6CBN0_DIALT</name>
<dbReference type="Proteomes" id="UP000751190">
    <property type="component" value="Unassembled WGS sequence"/>
</dbReference>
<dbReference type="SUPFAM" id="SSF140860">
    <property type="entry name" value="Pseudo ankyrin repeat-like"/>
    <property type="match status" value="1"/>
</dbReference>
<gene>
    <name evidence="1" type="ORF">KFE25_007455</name>
</gene>
<dbReference type="InterPro" id="IPR036770">
    <property type="entry name" value="Ankyrin_rpt-contain_sf"/>
</dbReference>
<dbReference type="GO" id="GO:0016020">
    <property type="term" value="C:membrane"/>
    <property type="evidence" value="ECO:0007669"/>
    <property type="project" value="TreeGrafter"/>
</dbReference>
<dbReference type="OrthoDB" id="60283at2759"/>
<accession>A0A8J6CBN0</accession>
<keyword evidence="2" id="KW-1185">Reference proteome</keyword>
<dbReference type="PANTHER" id="PTHR12393">
    <property type="entry name" value="SPHINGOMYELIN PHOSPHODIESTERASE RELATED"/>
    <property type="match status" value="1"/>
</dbReference>
<dbReference type="SUPFAM" id="SSF81383">
    <property type="entry name" value="F-box domain"/>
    <property type="match status" value="1"/>
</dbReference>
<protein>
    <submittedName>
        <fullName evidence="1">Uncharacterized protein</fullName>
    </submittedName>
</protein>
<dbReference type="EMBL" id="JAGTXO010000003">
    <property type="protein sequence ID" value="KAG8468937.1"/>
    <property type="molecule type" value="Genomic_DNA"/>
</dbReference>
<organism evidence="1 2">
    <name type="scientific">Diacronema lutheri</name>
    <name type="common">Unicellular marine alga</name>
    <name type="synonym">Monochrysis lutheri</name>
    <dbReference type="NCBI Taxonomy" id="2081491"/>
    <lineage>
        <taxon>Eukaryota</taxon>
        <taxon>Haptista</taxon>
        <taxon>Haptophyta</taxon>
        <taxon>Pavlovophyceae</taxon>
        <taxon>Pavlovales</taxon>
        <taxon>Pavlovaceae</taxon>
        <taxon>Diacronema</taxon>
    </lineage>
</organism>
<reference evidence="1" key="1">
    <citation type="submission" date="2021-05" db="EMBL/GenBank/DDBJ databases">
        <title>The genome of the haptophyte Pavlova lutheri (Diacronema luteri, Pavlovales) - a model for lipid biosynthesis in eukaryotic algae.</title>
        <authorList>
            <person name="Hulatt C.J."/>
            <person name="Posewitz M.C."/>
        </authorList>
    </citation>
    <scope>NUCLEOTIDE SEQUENCE</scope>
    <source>
        <strain evidence="1">NIVA-4/92</strain>
    </source>
</reference>
<dbReference type="GO" id="GO:0030149">
    <property type="term" value="P:sphingolipid catabolic process"/>
    <property type="evidence" value="ECO:0007669"/>
    <property type="project" value="TreeGrafter"/>
</dbReference>
<dbReference type="PANTHER" id="PTHR12393:SF6">
    <property type="entry name" value="SPHINGOMYELIN PHOSPHODIESTERASE 2"/>
    <property type="match status" value="1"/>
</dbReference>